<keyword evidence="1" id="KW-0732">Signal</keyword>
<dbReference type="EMBL" id="JAVXUO010000425">
    <property type="protein sequence ID" value="KAK2992242.1"/>
    <property type="molecule type" value="Genomic_DNA"/>
</dbReference>
<keyword evidence="3" id="KW-1185">Reference proteome</keyword>
<comment type="caution">
    <text evidence="2">The sequence shown here is derived from an EMBL/GenBank/DDBJ whole genome shotgun (WGS) entry which is preliminary data.</text>
</comment>
<protein>
    <submittedName>
        <fullName evidence="2">Uncharacterized protein</fullName>
    </submittedName>
</protein>
<feature type="signal peptide" evidence="1">
    <location>
        <begin position="1"/>
        <end position="29"/>
    </location>
</feature>
<gene>
    <name evidence="2" type="ORF">RJ640_005729</name>
</gene>
<name>A0AA88RMT1_9ASTE</name>
<sequence length="96" mass="10435">MEEKKQLATQVTVCMLLVMLLCTALPALACPSDGGECRNCIVNRMQSGCPGCVPIMRCMARSRDASMLQGNIGHCIALFLQPEVAKSRLLLRLHSS</sequence>
<feature type="chain" id="PRO_5041666957" evidence="1">
    <location>
        <begin position="30"/>
        <end position="96"/>
    </location>
</feature>
<reference evidence="2" key="1">
    <citation type="submission" date="2022-12" db="EMBL/GenBank/DDBJ databases">
        <title>Draft genome assemblies for two species of Escallonia (Escalloniales).</title>
        <authorList>
            <person name="Chanderbali A."/>
            <person name="Dervinis C."/>
            <person name="Anghel I."/>
            <person name="Soltis D."/>
            <person name="Soltis P."/>
            <person name="Zapata F."/>
        </authorList>
    </citation>
    <scope>NUCLEOTIDE SEQUENCE</scope>
    <source>
        <strain evidence="2">UCBG92.1500</strain>
        <tissue evidence="2">Leaf</tissue>
    </source>
</reference>
<evidence type="ECO:0000256" key="1">
    <source>
        <dbReference type="SAM" id="SignalP"/>
    </source>
</evidence>
<accession>A0AA88RMT1</accession>
<evidence type="ECO:0000313" key="2">
    <source>
        <dbReference type="EMBL" id="KAK2992242.1"/>
    </source>
</evidence>
<dbReference type="Proteomes" id="UP001187471">
    <property type="component" value="Unassembled WGS sequence"/>
</dbReference>
<evidence type="ECO:0000313" key="3">
    <source>
        <dbReference type="Proteomes" id="UP001187471"/>
    </source>
</evidence>
<dbReference type="AlphaFoldDB" id="A0AA88RMT1"/>
<organism evidence="2 3">
    <name type="scientific">Escallonia rubra</name>
    <dbReference type="NCBI Taxonomy" id="112253"/>
    <lineage>
        <taxon>Eukaryota</taxon>
        <taxon>Viridiplantae</taxon>
        <taxon>Streptophyta</taxon>
        <taxon>Embryophyta</taxon>
        <taxon>Tracheophyta</taxon>
        <taxon>Spermatophyta</taxon>
        <taxon>Magnoliopsida</taxon>
        <taxon>eudicotyledons</taxon>
        <taxon>Gunneridae</taxon>
        <taxon>Pentapetalae</taxon>
        <taxon>asterids</taxon>
        <taxon>campanulids</taxon>
        <taxon>Escalloniales</taxon>
        <taxon>Escalloniaceae</taxon>
        <taxon>Escallonia</taxon>
    </lineage>
</organism>
<proteinExistence type="predicted"/>